<dbReference type="EMBL" id="JAAZON010000473">
    <property type="protein sequence ID" value="NMC63571.1"/>
    <property type="molecule type" value="Genomic_DNA"/>
</dbReference>
<sequence length="172" mass="19810">MAGKGSLAEEIRTGLSEKVQVSLSLVSSSPKKDPLDELYFRKSIRQHVKEFVCIFAIITLIMGGYRIYWHSDMTWGLSLAAFAVLLLGLGYLAPNLIRPVWKGWMRFAEKISIVMSVVILGIAWIVALIPIAIMLRFFRTKVMDLRFNAPVESYWEMRDPKHDDFKLLKRQF</sequence>
<reference evidence="2 3" key="1">
    <citation type="journal article" date="2020" name="Biotechnol. Biofuels">
        <title>New insights from the biogas microbiome by comprehensive genome-resolved metagenomics of nearly 1600 species originating from multiple anaerobic digesters.</title>
        <authorList>
            <person name="Campanaro S."/>
            <person name="Treu L."/>
            <person name="Rodriguez-R L.M."/>
            <person name="Kovalovszki A."/>
            <person name="Ziels R.M."/>
            <person name="Maus I."/>
            <person name="Zhu X."/>
            <person name="Kougias P.G."/>
            <person name="Basile A."/>
            <person name="Luo G."/>
            <person name="Schluter A."/>
            <person name="Konstantinidis K.T."/>
            <person name="Angelidaki I."/>
        </authorList>
    </citation>
    <scope>NUCLEOTIDE SEQUENCE [LARGE SCALE GENOMIC DNA]</scope>
    <source>
        <strain evidence="2">AS27yjCOA_65</strain>
    </source>
</reference>
<gene>
    <name evidence="2" type="ORF">GYA55_10450</name>
</gene>
<name>A0A7X9FSY8_9DELT</name>
<dbReference type="Pfam" id="PF19588">
    <property type="entry name" value="SxtJ"/>
    <property type="match status" value="1"/>
</dbReference>
<feature type="transmembrane region" description="Helical" evidence="1">
    <location>
        <begin position="113"/>
        <end position="138"/>
    </location>
</feature>
<dbReference type="Proteomes" id="UP000524246">
    <property type="component" value="Unassembled WGS sequence"/>
</dbReference>
<keyword evidence="1" id="KW-0472">Membrane</keyword>
<protein>
    <recommendedName>
        <fullName evidence="4">SxtJ</fullName>
    </recommendedName>
</protein>
<organism evidence="2 3">
    <name type="scientific">SAR324 cluster bacterium</name>
    <dbReference type="NCBI Taxonomy" id="2024889"/>
    <lineage>
        <taxon>Bacteria</taxon>
        <taxon>Deltaproteobacteria</taxon>
        <taxon>SAR324 cluster</taxon>
    </lineage>
</organism>
<keyword evidence="1" id="KW-1133">Transmembrane helix</keyword>
<dbReference type="InterPro" id="IPR045781">
    <property type="entry name" value="SxtJ"/>
</dbReference>
<evidence type="ECO:0000313" key="2">
    <source>
        <dbReference type="EMBL" id="NMC63571.1"/>
    </source>
</evidence>
<accession>A0A7X9FSY8</accession>
<comment type="caution">
    <text evidence="2">The sequence shown here is derived from an EMBL/GenBank/DDBJ whole genome shotgun (WGS) entry which is preliminary data.</text>
</comment>
<feature type="transmembrane region" description="Helical" evidence="1">
    <location>
        <begin position="75"/>
        <end position="93"/>
    </location>
</feature>
<evidence type="ECO:0008006" key="4">
    <source>
        <dbReference type="Google" id="ProtNLM"/>
    </source>
</evidence>
<evidence type="ECO:0000256" key="1">
    <source>
        <dbReference type="SAM" id="Phobius"/>
    </source>
</evidence>
<proteinExistence type="predicted"/>
<evidence type="ECO:0000313" key="3">
    <source>
        <dbReference type="Proteomes" id="UP000524246"/>
    </source>
</evidence>
<dbReference type="AlphaFoldDB" id="A0A7X9FSY8"/>
<feature type="transmembrane region" description="Helical" evidence="1">
    <location>
        <begin position="51"/>
        <end position="69"/>
    </location>
</feature>
<keyword evidence="1" id="KW-0812">Transmembrane</keyword>